<evidence type="ECO:0000313" key="1">
    <source>
        <dbReference type="EMBL" id="EYE88303.1"/>
    </source>
</evidence>
<organism evidence="1 2">
    <name type="scientific">Fervidicella metallireducens AeB</name>
    <dbReference type="NCBI Taxonomy" id="1403537"/>
    <lineage>
        <taxon>Bacteria</taxon>
        <taxon>Bacillati</taxon>
        <taxon>Bacillota</taxon>
        <taxon>Clostridia</taxon>
        <taxon>Eubacteriales</taxon>
        <taxon>Clostridiaceae</taxon>
        <taxon>Fervidicella</taxon>
    </lineage>
</organism>
<dbReference type="RefSeq" id="WP_169734716.1">
    <property type="nucleotide sequence ID" value="NZ_AZQP01000024.1"/>
</dbReference>
<dbReference type="AlphaFoldDB" id="A0A017RU55"/>
<sequence>MVEVVIPTDKKKLKAQIKALEYQIKADTNPKDRKIHKEALRKLKEAL</sequence>
<reference evidence="1 2" key="1">
    <citation type="journal article" date="2014" name="Genome Announc.">
        <title>Draft Genome Sequence of Fervidicella metallireducens Strain AeBT, an Iron-Reducing Thermoanaerobe from the Great Artesian Basin.</title>
        <authorList>
            <person name="Patel B.K."/>
        </authorList>
    </citation>
    <scope>NUCLEOTIDE SEQUENCE [LARGE SCALE GENOMIC DNA]</scope>
    <source>
        <strain evidence="1 2">AeB</strain>
    </source>
</reference>
<comment type="caution">
    <text evidence="1">The sequence shown here is derived from an EMBL/GenBank/DDBJ whole genome shotgun (WGS) entry which is preliminary data.</text>
</comment>
<name>A0A017RU55_9CLOT</name>
<gene>
    <name evidence="1" type="ORF">Q428_08870</name>
</gene>
<protein>
    <submittedName>
        <fullName evidence="1">Uncharacterized protein</fullName>
    </submittedName>
</protein>
<proteinExistence type="predicted"/>
<dbReference type="EMBL" id="AZQP01000024">
    <property type="protein sequence ID" value="EYE88303.1"/>
    <property type="molecule type" value="Genomic_DNA"/>
</dbReference>
<accession>A0A017RU55</accession>
<dbReference type="Proteomes" id="UP000019681">
    <property type="component" value="Unassembled WGS sequence"/>
</dbReference>
<dbReference type="STRING" id="1403537.Q428_08870"/>
<evidence type="ECO:0000313" key="2">
    <source>
        <dbReference type="Proteomes" id="UP000019681"/>
    </source>
</evidence>
<keyword evidence="2" id="KW-1185">Reference proteome</keyword>